<organism evidence="1">
    <name type="scientific">Homalodisca liturata</name>
    <dbReference type="NCBI Taxonomy" id="320908"/>
    <lineage>
        <taxon>Eukaryota</taxon>
        <taxon>Metazoa</taxon>
        <taxon>Ecdysozoa</taxon>
        <taxon>Arthropoda</taxon>
        <taxon>Hexapoda</taxon>
        <taxon>Insecta</taxon>
        <taxon>Pterygota</taxon>
        <taxon>Neoptera</taxon>
        <taxon>Paraneoptera</taxon>
        <taxon>Hemiptera</taxon>
        <taxon>Auchenorrhyncha</taxon>
        <taxon>Membracoidea</taxon>
        <taxon>Cicadellidae</taxon>
        <taxon>Cicadellinae</taxon>
        <taxon>Proconiini</taxon>
        <taxon>Homalodisca</taxon>
    </lineage>
</organism>
<dbReference type="AlphaFoldDB" id="A0A1B6IKU3"/>
<evidence type="ECO:0000313" key="1">
    <source>
        <dbReference type="EMBL" id="JAS87540.1"/>
    </source>
</evidence>
<reference evidence="1" key="1">
    <citation type="submission" date="2015-11" db="EMBL/GenBank/DDBJ databases">
        <title>De novo transcriptome assembly of four potential Pierce s Disease insect vectors from Arizona vineyards.</title>
        <authorList>
            <person name="Tassone E.E."/>
        </authorList>
    </citation>
    <scope>NUCLEOTIDE SEQUENCE</scope>
</reference>
<accession>A0A1B6IKU3</accession>
<sequence length="227" mass="25616">NVEKLKRVPVLVDQEHELLASFNAKNYYYEELVQDEPRQLPRGFIASREVKVVNQDPKGQLYSFQDSHTDETCVEEIQFTNDIAALFHKQLEISKAIFPLCCKTLAPTNATSECIIPIKSVNSHTTIPVFTSPVIPTSRKRLSTPFIRKTSTASKIKPPTTPVKELSTALETPLATVTNMFIHISSRAVLDIVIHVQCDQHCVSERTFVYPIVTKVTSHLNIRSSQR</sequence>
<feature type="non-terminal residue" evidence="1">
    <location>
        <position position="1"/>
    </location>
</feature>
<protein>
    <submittedName>
        <fullName evidence="1">Uncharacterized protein</fullName>
    </submittedName>
</protein>
<dbReference type="EMBL" id="GECU01020166">
    <property type="protein sequence ID" value="JAS87540.1"/>
    <property type="molecule type" value="Transcribed_RNA"/>
</dbReference>
<proteinExistence type="predicted"/>
<feature type="non-terminal residue" evidence="1">
    <location>
        <position position="227"/>
    </location>
</feature>
<gene>
    <name evidence="1" type="ORF">g.59188</name>
</gene>
<name>A0A1B6IKU3_9HEMI</name>